<keyword evidence="1" id="KW-0808">Transferase</keyword>
<accession>K8ES56</accession>
<keyword evidence="2" id="KW-1185">Reference proteome</keyword>
<dbReference type="PANTHER" id="PTHR13132">
    <property type="entry name" value="ALPHA- 1,6 -FUCOSYLTRANSFERASE"/>
    <property type="match status" value="1"/>
</dbReference>
<dbReference type="GeneID" id="19010674"/>
<sequence length="344" mass="38859">MGSRLFFLGRCLTEALNSQRVVVLSNELLSTHDMLSPFKSWSNCSLKDVQSKEKKSRIRYYYPMDSISLKKTNDMPAVGALYPRAFASRGYWWWKSQEITYALRPKSPTLETLKDNFGKSIEDMIVFQVRRTDKTQGCSSIYGKKSAIRCKAEASAPKIVNYIEALDFFKRNYSTPILVVTDDAHIMEEISQLKENEYVFLHPEPAPKRIPDKDGKGGIYKHRSMKDAIDILSMSYGNPLIFTYSSGFGALALQIKQARENFCSDWSSLDWGKREWPPIGTITEGGVRGVKRNTLLVSKICRVVDLTIHSTDSDTSYCSVILKKSARKVAGAGAAIFTFCNCKI</sequence>
<evidence type="ECO:0000313" key="2">
    <source>
        <dbReference type="Proteomes" id="UP000198341"/>
    </source>
</evidence>
<dbReference type="Gene3D" id="3.40.50.11350">
    <property type="match status" value="1"/>
</dbReference>
<dbReference type="GO" id="GO:0006487">
    <property type="term" value="P:protein N-linked glycosylation"/>
    <property type="evidence" value="ECO:0007669"/>
    <property type="project" value="TreeGrafter"/>
</dbReference>
<keyword evidence="1" id="KW-0328">Glycosyltransferase</keyword>
<proteinExistence type="predicted"/>
<protein>
    <submittedName>
        <fullName evidence="1">Fucosyltransferase</fullName>
    </submittedName>
</protein>
<dbReference type="GO" id="GO:0046921">
    <property type="term" value="F:alpha-(1-&gt;6)-fucosyltransferase activity"/>
    <property type="evidence" value="ECO:0007669"/>
    <property type="project" value="TreeGrafter"/>
</dbReference>
<dbReference type="AlphaFoldDB" id="K8ES56"/>
<dbReference type="EMBL" id="FO082260">
    <property type="protein sequence ID" value="CCO20794.1"/>
    <property type="molecule type" value="Genomic_DNA"/>
</dbReference>
<dbReference type="RefSeq" id="XP_007508075.1">
    <property type="nucleotide sequence ID" value="XM_007508013.1"/>
</dbReference>
<gene>
    <name evidence="1" type="ordered locus">Bathy19g00430</name>
</gene>
<reference evidence="1 2" key="1">
    <citation type="submission" date="2011-10" db="EMBL/GenBank/DDBJ databases">
        <authorList>
            <person name="Genoscope - CEA"/>
        </authorList>
    </citation>
    <scope>NUCLEOTIDE SEQUENCE [LARGE SCALE GENOMIC DNA]</scope>
    <source>
        <strain evidence="1 2">RCC 1105</strain>
    </source>
</reference>
<organism evidence="1 2">
    <name type="scientific">Bathycoccus prasinos</name>
    <dbReference type="NCBI Taxonomy" id="41875"/>
    <lineage>
        <taxon>Eukaryota</taxon>
        <taxon>Viridiplantae</taxon>
        <taxon>Chlorophyta</taxon>
        <taxon>Mamiellophyceae</taxon>
        <taxon>Mamiellales</taxon>
        <taxon>Bathycoccaceae</taxon>
        <taxon>Bathycoccus</taxon>
    </lineage>
</organism>
<dbReference type="PANTHER" id="PTHR13132:SF29">
    <property type="entry name" value="ALPHA-(1,6)-FUCOSYLTRANSFERASE"/>
    <property type="match status" value="1"/>
</dbReference>
<name>K8ES56_9CHLO</name>
<dbReference type="Proteomes" id="UP000198341">
    <property type="component" value="Chromosome 19"/>
</dbReference>
<evidence type="ECO:0000313" key="1">
    <source>
        <dbReference type="EMBL" id="CCO20794.1"/>
    </source>
</evidence>
<dbReference type="KEGG" id="bpg:Bathy19g00430"/>